<dbReference type="PANTHER" id="PTHR35149:SF2">
    <property type="entry name" value="DUF262 DOMAIN-CONTAINING PROTEIN"/>
    <property type="match status" value="1"/>
</dbReference>
<dbReference type="Pfam" id="PF07510">
    <property type="entry name" value="GmrSD_C"/>
    <property type="match status" value="1"/>
</dbReference>
<dbReference type="Proteomes" id="UP000644749">
    <property type="component" value="Unassembled WGS sequence"/>
</dbReference>
<feature type="domain" description="GmrSD restriction endonucleases N-terminal" evidence="1">
    <location>
        <begin position="15"/>
        <end position="231"/>
    </location>
</feature>
<evidence type="ECO:0000313" key="3">
    <source>
        <dbReference type="EMBL" id="MBL3673647.1"/>
    </source>
</evidence>
<evidence type="ECO:0000313" key="4">
    <source>
        <dbReference type="Proteomes" id="UP000644749"/>
    </source>
</evidence>
<dbReference type="Pfam" id="PF03235">
    <property type="entry name" value="GmrSD_N"/>
    <property type="match status" value="1"/>
</dbReference>
<dbReference type="InterPro" id="IPR011089">
    <property type="entry name" value="GmrSD_C"/>
</dbReference>
<sequence length="556" mass="62909">MLGSIERIDVHLDGIGHLISDRKIEVPAYQRSFAWEIDQITDLLRDISDAIRANSPEYFLGTIVLTPAENDKVHVIDGQQRIASTLIFIAQVRNYLRARGDAERAETIQAEYIARRDRRTLETHANVVLNESDNPFFQGAIIEDTITAPSTEAHKRIADAKKIAGEFVQRITDQSHEPIEALNDWLDFIDNKAKVIVVNVSSKANAYTIFEVLNDRGIDLSIADLLKNYLFRISETRLGEVQDAWTSMRSRIESVDNEKEIKTFIRHVWSSKYGLTRERELYDRIKERVTGRQQAVDFSVELNNSAADYVALQNPGNPKWRALGSATQDAIYALAELRVTQSRPLILAILRKFTDAEIRRALPMLVSWTVRFLIGGSGGSGTLENLFSSTAEKVSTEEIATARQLYEATRATLPTDATFREAFSNASVAKNYLARFYLRSIASHDNPEGEYRISQHHDDVNLEHILPQNPGENWSNISAEDATNWYKRLGNLTIMDSALNVAAANASFDEKKKIYAQSQIEITRSLSEVKEWTLDAIQVRQNELADKAVKLWKLTP</sequence>
<evidence type="ECO:0000259" key="2">
    <source>
        <dbReference type="Pfam" id="PF07510"/>
    </source>
</evidence>
<gene>
    <name evidence="3" type="ORF">JL111_09120</name>
</gene>
<proteinExistence type="predicted"/>
<accession>A0ABS1S4K5</accession>
<name>A0ABS1S4K5_9RHOB</name>
<dbReference type="RefSeq" id="WP_191310036.1">
    <property type="nucleotide sequence ID" value="NZ_BNCL01000007.1"/>
</dbReference>
<evidence type="ECO:0000259" key="1">
    <source>
        <dbReference type="Pfam" id="PF03235"/>
    </source>
</evidence>
<feature type="domain" description="GmrSD restriction endonucleases C-terminal" evidence="2">
    <location>
        <begin position="414"/>
        <end position="546"/>
    </location>
</feature>
<protein>
    <submittedName>
        <fullName evidence="3">DUF262 domain-containing protein</fullName>
    </submittedName>
</protein>
<dbReference type="PANTHER" id="PTHR35149">
    <property type="entry name" value="SLL5132 PROTEIN"/>
    <property type="match status" value="1"/>
</dbReference>
<comment type="caution">
    <text evidence="3">The sequence shown here is derived from an EMBL/GenBank/DDBJ whole genome shotgun (WGS) entry which is preliminary data.</text>
</comment>
<keyword evidence="4" id="KW-1185">Reference proteome</keyword>
<organism evidence="3 4">
    <name type="scientific">Paracoccus aerius</name>
    <dbReference type="NCBI Taxonomy" id="1915382"/>
    <lineage>
        <taxon>Bacteria</taxon>
        <taxon>Pseudomonadati</taxon>
        <taxon>Pseudomonadota</taxon>
        <taxon>Alphaproteobacteria</taxon>
        <taxon>Rhodobacterales</taxon>
        <taxon>Paracoccaceae</taxon>
        <taxon>Paracoccus</taxon>
    </lineage>
</organism>
<reference evidence="3 4" key="1">
    <citation type="submission" date="2021-01" db="EMBL/GenBank/DDBJ databases">
        <title>011410 draft genome.</title>
        <authorList>
            <person name="Lang L."/>
        </authorList>
    </citation>
    <scope>NUCLEOTIDE SEQUENCE [LARGE SCALE GENOMIC DNA]</scope>
    <source>
        <strain evidence="3 4">KCTC 42845</strain>
    </source>
</reference>
<dbReference type="InterPro" id="IPR004919">
    <property type="entry name" value="GmrSD_N"/>
</dbReference>
<dbReference type="EMBL" id="JAESHT010000006">
    <property type="protein sequence ID" value="MBL3673647.1"/>
    <property type="molecule type" value="Genomic_DNA"/>
</dbReference>